<evidence type="ECO:0000256" key="2">
    <source>
        <dbReference type="ARBA" id="ARBA00022723"/>
    </source>
</evidence>
<dbReference type="AlphaFoldDB" id="A0A8S0PZN6"/>
<dbReference type="GO" id="GO:0002238">
    <property type="term" value="P:response to molecule of fungal origin"/>
    <property type="evidence" value="ECO:0007669"/>
    <property type="project" value="UniProtKB-ARBA"/>
</dbReference>
<dbReference type="GO" id="GO:0009805">
    <property type="term" value="P:coumarin biosynthetic process"/>
    <property type="evidence" value="ECO:0007669"/>
    <property type="project" value="UniProtKB-ARBA"/>
</dbReference>
<keyword evidence="2 4" id="KW-0479">Metal-binding</keyword>
<dbReference type="Pfam" id="PF03171">
    <property type="entry name" value="2OG-FeII_Oxy"/>
    <property type="match status" value="1"/>
</dbReference>
<dbReference type="GO" id="GO:0046872">
    <property type="term" value="F:metal ion binding"/>
    <property type="evidence" value="ECO:0007669"/>
    <property type="project" value="UniProtKB-KW"/>
</dbReference>
<gene>
    <name evidence="6" type="ORF">OLEA9_A047558</name>
</gene>
<dbReference type="InterPro" id="IPR005123">
    <property type="entry name" value="Oxoglu/Fe-dep_dioxygenase_dom"/>
</dbReference>
<feature type="domain" description="Fe2OG dioxygenase" evidence="5">
    <location>
        <begin position="194"/>
        <end position="294"/>
    </location>
</feature>
<evidence type="ECO:0000256" key="4">
    <source>
        <dbReference type="RuleBase" id="RU003682"/>
    </source>
</evidence>
<keyword evidence="4" id="KW-0560">Oxidoreductase</keyword>
<dbReference type="InterPro" id="IPR050295">
    <property type="entry name" value="Plant_2OG-oxidoreductases"/>
</dbReference>
<dbReference type="PROSITE" id="PS51471">
    <property type="entry name" value="FE2OG_OXY"/>
    <property type="match status" value="1"/>
</dbReference>
<evidence type="ECO:0000256" key="3">
    <source>
        <dbReference type="ARBA" id="ARBA00023004"/>
    </source>
</evidence>
<dbReference type="Gramene" id="OE9A047558T3">
    <property type="protein sequence ID" value="OE9A047558C3"/>
    <property type="gene ID" value="OE9A047558"/>
</dbReference>
<dbReference type="Pfam" id="PF14226">
    <property type="entry name" value="DIOX_N"/>
    <property type="match status" value="1"/>
</dbReference>
<evidence type="ECO:0000313" key="7">
    <source>
        <dbReference type="Proteomes" id="UP000594638"/>
    </source>
</evidence>
<proteinExistence type="inferred from homology"/>
<comment type="similarity">
    <text evidence="1 4">Belongs to the iron/ascorbate-dependent oxidoreductase family.</text>
</comment>
<dbReference type="Gene3D" id="2.60.120.330">
    <property type="entry name" value="B-lactam Antibiotic, Isopenicillin N Synthase, Chain"/>
    <property type="match status" value="1"/>
</dbReference>
<comment type="caution">
    <text evidence="6">The sequence shown here is derived from an EMBL/GenBank/DDBJ whole genome shotgun (WGS) entry which is preliminary data.</text>
</comment>
<dbReference type="InterPro" id="IPR044861">
    <property type="entry name" value="IPNS-like_FE2OG_OXY"/>
</dbReference>
<evidence type="ECO:0000259" key="5">
    <source>
        <dbReference type="PROSITE" id="PS51471"/>
    </source>
</evidence>
<keyword evidence="7" id="KW-1185">Reference proteome</keyword>
<keyword evidence="3 4" id="KW-0408">Iron</keyword>
<name>A0A8S0PZN6_OLEEU</name>
<evidence type="ECO:0000256" key="1">
    <source>
        <dbReference type="ARBA" id="ARBA00008056"/>
    </source>
</evidence>
<dbReference type="InterPro" id="IPR026992">
    <property type="entry name" value="DIOX_N"/>
</dbReference>
<organism evidence="6 7">
    <name type="scientific">Olea europaea subsp. europaea</name>
    <dbReference type="NCBI Taxonomy" id="158383"/>
    <lineage>
        <taxon>Eukaryota</taxon>
        <taxon>Viridiplantae</taxon>
        <taxon>Streptophyta</taxon>
        <taxon>Embryophyta</taxon>
        <taxon>Tracheophyta</taxon>
        <taxon>Spermatophyta</taxon>
        <taxon>Magnoliopsida</taxon>
        <taxon>eudicotyledons</taxon>
        <taxon>Gunneridae</taxon>
        <taxon>Pentapetalae</taxon>
        <taxon>asterids</taxon>
        <taxon>lamiids</taxon>
        <taxon>Lamiales</taxon>
        <taxon>Oleaceae</taxon>
        <taxon>Oleeae</taxon>
        <taxon>Olea</taxon>
    </lineage>
</organism>
<dbReference type="FunFam" id="2.60.120.330:FF:000018">
    <property type="entry name" value="2-oxoglutarate (2OG) and Fe(II)-dependent oxygenase superfamily protein"/>
    <property type="match status" value="1"/>
</dbReference>
<accession>A0A8S0PZN6</accession>
<evidence type="ECO:0000313" key="6">
    <source>
        <dbReference type="EMBL" id="CAA2960122.1"/>
    </source>
</evidence>
<dbReference type="PANTHER" id="PTHR47991">
    <property type="entry name" value="OXOGLUTARATE/IRON-DEPENDENT DIOXYGENASE"/>
    <property type="match status" value="1"/>
</dbReference>
<dbReference type="GO" id="GO:0016706">
    <property type="term" value="F:2-oxoglutarate-dependent dioxygenase activity"/>
    <property type="evidence" value="ECO:0007669"/>
    <property type="project" value="UniProtKB-ARBA"/>
</dbReference>
<dbReference type="EMBL" id="CACTIH010000372">
    <property type="protein sequence ID" value="CAA2960122.1"/>
    <property type="molecule type" value="Genomic_DNA"/>
</dbReference>
<dbReference type="OrthoDB" id="288590at2759"/>
<dbReference type="Proteomes" id="UP000594638">
    <property type="component" value="Unassembled WGS sequence"/>
</dbReference>
<reference evidence="6 7" key="1">
    <citation type="submission" date="2019-12" db="EMBL/GenBank/DDBJ databases">
        <authorList>
            <person name="Alioto T."/>
            <person name="Alioto T."/>
            <person name="Gomez Garrido J."/>
        </authorList>
    </citation>
    <scope>NUCLEOTIDE SEQUENCE [LARGE SCALE GENOMIC DNA]</scope>
</reference>
<dbReference type="Gramene" id="OE9A047558T1">
    <property type="protein sequence ID" value="OE9A047558C1"/>
    <property type="gene ID" value="OE9A047558"/>
</dbReference>
<dbReference type="SUPFAM" id="SSF51197">
    <property type="entry name" value="Clavaminate synthase-like"/>
    <property type="match status" value="1"/>
</dbReference>
<protein>
    <submittedName>
        <fullName evidence="6">SRG1-like isoform X2</fullName>
    </submittedName>
</protein>
<dbReference type="InterPro" id="IPR027443">
    <property type="entry name" value="IPNS-like_sf"/>
</dbReference>
<sequence length="341" mass="39520">MAGVELEIGKPVQELVENGIEFPNNYIWESPNFGTIDASVPLGDIPVIDISQLKYSDHQLRSALSSWGCFQAVNHGIENSFLEEVCEVAKQFFQLPMMEKEKYARQKGEFDGYGNDMILFQNQTLDWNDRLHVSLIPEDEKKRQYWPQNPQSFRRILNELTTKIQQTEKLLLKSMARSLRLEEDCFLKKFGERRIIDARFNYYPPCPRPDLALGLKPHADSSTITFLLQDKEVEGLQVMKDDQWFRVPIIPYAFLVLVGDQMEIMTNGIFKSAVHTALANSSKARHTMPIFCTPEPEKVIEPLGELINDKRPRLYKAVRNYVDTYYDYYQQAKRPIDAAKI</sequence>